<dbReference type="SMART" id="SM00116">
    <property type="entry name" value="CBS"/>
    <property type="match status" value="2"/>
</dbReference>
<evidence type="ECO:0000313" key="5">
    <source>
        <dbReference type="EMBL" id="OEV39556.1"/>
    </source>
</evidence>
<feature type="region of interest" description="Disordered" evidence="3">
    <location>
        <begin position="222"/>
        <end position="243"/>
    </location>
</feature>
<evidence type="ECO:0000256" key="2">
    <source>
        <dbReference type="PROSITE-ProRule" id="PRU00703"/>
    </source>
</evidence>
<feature type="domain" description="CBS" evidence="4">
    <location>
        <begin position="32"/>
        <end position="91"/>
    </location>
</feature>
<evidence type="ECO:0000313" key="6">
    <source>
        <dbReference type="Proteomes" id="UP000037395"/>
    </source>
</evidence>
<gene>
    <name evidence="5" type="ORF">HS99_0002415</name>
</gene>
<dbReference type="OrthoDB" id="3851408at2"/>
<dbReference type="InterPro" id="IPR046342">
    <property type="entry name" value="CBS_dom_sf"/>
</dbReference>
<dbReference type="PANTHER" id="PTHR43080">
    <property type="entry name" value="CBS DOMAIN-CONTAINING PROTEIN CBSX3, MITOCHONDRIAL"/>
    <property type="match status" value="1"/>
</dbReference>
<protein>
    <recommendedName>
        <fullName evidence="4">CBS domain-containing protein</fullName>
    </recommendedName>
</protein>
<proteinExistence type="predicted"/>
<dbReference type="SUPFAM" id="SSF54631">
    <property type="entry name" value="CBS-domain pair"/>
    <property type="match status" value="1"/>
</dbReference>
<evidence type="ECO:0000256" key="3">
    <source>
        <dbReference type="SAM" id="MobiDB-lite"/>
    </source>
</evidence>
<evidence type="ECO:0000256" key="1">
    <source>
        <dbReference type="ARBA" id="ARBA00023122"/>
    </source>
</evidence>
<organism evidence="5 6">
    <name type="scientific">Kitasatospora aureofaciens</name>
    <name type="common">Streptomyces aureofaciens</name>
    <dbReference type="NCBI Taxonomy" id="1894"/>
    <lineage>
        <taxon>Bacteria</taxon>
        <taxon>Bacillati</taxon>
        <taxon>Actinomycetota</taxon>
        <taxon>Actinomycetes</taxon>
        <taxon>Kitasatosporales</taxon>
        <taxon>Streptomycetaceae</taxon>
        <taxon>Kitasatospora</taxon>
    </lineage>
</organism>
<dbReference type="Pfam" id="PF00571">
    <property type="entry name" value="CBS"/>
    <property type="match status" value="2"/>
</dbReference>
<comment type="caution">
    <text evidence="5">The sequence shown here is derived from an EMBL/GenBank/DDBJ whole genome shotgun (WGS) entry which is preliminary data.</text>
</comment>
<dbReference type="PROSITE" id="PS51371">
    <property type="entry name" value="CBS"/>
    <property type="match status" value="2"/>
</dbReference>
<accession>A0A1E7NFS7</accession>
<feature type="domain" description="CBS" evidence="4">
    <location>
        <begin position="97"/>
        <end position="154"/>
    </location>
</feature>
<keyword evidence="6" id="KW-1185">Reference proteome</keyword>
<dbReference type="InterPro" id="IPR000644">
    <property type="entry name" value="CBS_dom"/>
</dbReference>
<sequence length="243" mass="25282">MKHSILDGTPADTFPVVEPARPPVRTRVRDCMSRAAVAVTPRTDFATMSAVLIASRRGITPVVGADGTVAGVVAASDLLVAHAAEDPDRELLARDLMTSPAVTVTEDMSVTEAVALVAGHSLHHLPVVDADGRLTGLLSTHDLLDALRREDEAVRSEAFALALTPGSGVVPASLHIRCERGLLSITGRTRTRGDAATLCLQLARIDGLRALADHLSWDLDDIDPGPPVTDDADTTGSGGGPSG</sequence>
<evidence type="ECO:0000259" key="4">
    <source>
        <dbReference type="PROSITE" id="PS51371"/>
    </source>
</evidence>
<reference evidence="5" key="1">
    <citation type="submission" date="2016-08" db="EMBL/GenBank/DDBJ databases">
        <title>Sequencing, Assembly and Comparative Genomics of S. aureofaciens ATCC 10762.</title>
        <authorList>
            <person name="Gradnigo J.S."/>
            <person name="Johnson N."/>
            <person name="Somerville G.A."/>
        </authorList>
    </citation>
    <scope>NUCLEOTIDE SEQUENCE [LARGE SCALE GENOMIC DNA]</scope>
    <source>
        <strain evidence="5">ATCC 10762</strain>
    </source>
</reference>
<dbReference type="EMBL" id="JPRF03000001">
    <property type="protein sequence ID" value="OEV39556.1"/>
    <property type="molecule type" value="Genomic_DNA"/>
</dbReference>
<dbReference type="RefSeq" id="WP_030285795.1">
    <property type="nucleotide sequence ID" value="NZ_JBEZYM010000016.1"/>
</dbReference>
<dbReference type="Proteomes" id="UP000037395">
    <property type="component" value="Unassembled WGS sequence"/>
</dbReference>
<dbReference type="AlphaFoldDB" id="A0A1E7NFS7"/>
<dbReference type="InterPro" id="IPR051257">
    <property type="entry name" value="Diverse_CBS-Domain"/>
</dbReference>
<name>A0A1E7NFS7_KITAU</name>
<dbReference type="Gene3D" id="3.10.580.10">
    <property type="entry name" value="CBS-domain"/>
    <property type="match status" value="2"/>
</dbReference>
<keyword evidence="1 2" id="KW-0129">CBS domain</keyword>
<dbReference type="PANTHER" id="PTHR43080:SF29">
    <property type="entry name" value="OS02G0818000 PROTEIN"/>
    <property type="match status" value="1"/>
</dbReference>